<feature type="compositionally biased region" description="Low complexity" evidence="1">
    <location>
        <begin position="215"/>
        <end position="230"/>
    </location>
</feature>
<comment type="caution">
    <text evidence="2">The sequence shown here is derived from an EMBL/GenBank/DDBJ whole genome shotgun (WGS) entry which is preliminary data.</text>
</comment>
<name>A0A6A4EMJ5_9STRA</name>
<accession>A0A6A4EMJ5</accession>
<feature type="region of interest" description="Disordered" evidence="1">
    <location>
        <begin position="211"/>
        <end position="230"/>
    </location>
</feature>
<sequence length="249" mass="27196">MASCKWKSCRQVDKISSEDSLLVTCDNGSCSQAVHHAWLNSMLAAFGAEDPFQKQICGKRCYNAVMKAQRQVTTPHTPKKRIPWHNDGPNNSVSSLSVLIKWMTDGNNYNRYRGGEGQNSETKQTLAGEVSSAIGDSGVMTARTPKDVMSKILAPEVSFRATSDWLNNTGQGVQNEAGLRAAILQKCPTFYELQTIMDDSPSTHPLLLNTQSGFSYSDPDTESSSSCDGEVDGVTVTRTLRALLHATTR</sequence>
<protein>
    <submittedName>
        <fullName evidence="2">Uncharacterized protein</fullName>
    </submittedName>
</protein>
<organism evidence="2 3">
    <name type="scientific">Phytophthora rubi</name>
    <dbReference type="NCBI Taxonomy" id="129364"/>
    <lineage>
        <taxon>Eukaryota</taxon>
        <taxon>Sar</taxon>
        <taxon>Stramenopiles</taxon>
        <taxon>Oomycota</taxon>
        <taxon>Peronosporomycetes</taxon>
        <taxon>Peronosporales</taxon>
        <taxon>Peronosporaceae</taxon>
        <taxon>Phytophthora</taxon>
    </lineage>
</organism>
<keyword evidence="3" id="KW-1185">Reference proteome</keyword>
<dbReference type="PANTHER" id="PTHR33324">
    <property type="entry name" value="EXPRESSED PROTEIN"/>
    <property type="match status" value="1"/>
</dbReference>
<dbReference type="EMBL" id="QXFT01001213">
    <property type="protein sequence ID" value="KAE9325255.1"/>
    <property type="molecule type" value="Genomic_DNA"/>
</dbReference>
<evidence type="ECO:0000313" key="3">
    <source>
        <dbReference type="Proteomes" id="UP000434957"/>
    </source>
</evidence>
<dbReference type="AlphaFoldDB" id="A0A6A4EMJ5"/>
<evidence type="ECO:0000313" key="2">
    <source>
        <dbReference type="EMBL" id="KAE9325255.1"/>
    </source>
</evidence>
<proteinExistence type="predicted"/>
<dbReference type="Proteomes" id="UP000434957">
    <property type="component" value="Unassembled WGS sequence"/>
</dbReference>
<dbReference type="PANTHER" id="PTHR33324:SF2">
    <property type="entry name" value="MYB_SANT-LIKE DNA-BINDING DOMAIN-CONTAINING PROTEIN"/>
    <property type="match status" value="1"/>
</dbReference>
<evidence type="ECO:0000256" key="1">
    <source>
        <dbReference type="SAM" id="MobiDB-lite"/>
    </source>
</evidence>
<gene>
    <name evidence="2" type="ORF">PR003_g16529</name>
</gene>
<reference evidence="2 3" key="1">
    <citation type="submission" date="2018-08" db="EMBL/GenBank/DDBJ databases">
        <title>Genomic investigation of the strawberry pathogen Phytophthora fragariae indicates pathogenicity is determined by transcriptional variation in three key races.</title>
        <authorList>
            <person name="Adams T.M."/>
            <person name="Armitage A.D."/>
            <person name="Sobczyk M.K."/>
            <person name="Bates H.J."/>
            <person name="Dunwell J.M."/>
            <person name="Nellist C.F."/>
            <person name="Harrison R.J."/>
        </authorList>
    </citation>
    <scope>NUCLEOTIDE SEQUENCE [LARGE SCALE GENOMIC DNA]</scope>
    <source>
        <strain evidence="2 3">SCRP333</strain>
    </source>
</reference>